<dbReference type="PANTHER" id="PTHR48081:SF9">
    <property type="entry name" value="CARBOXYLESTERASE"/>
    <property type="match status" value="1"/>
</dbReference>
<keyword evidence="1 4" id="KW-0378">Hydrolase</keyword>
<protein>
    <submittedName>
        <fullName evidence="4">Alpha/beta hydrolase</fullName>
    </submittedName>
</protein>
<dbReference type="Proteomes" id="UP000325255">
    <property type="component" value="Unassembled WGS sequence"/>
</dbReference>
<dbReference type="InterPro" id="IPR049492">
    <property type="entry name" value="BD-FAE-like_dom"/>
</dbReference>
<accession>A0A5M6IIS6</accession>
<organism evidence="4 5">
    <name type="scientific">Rhodovastum atsumiense</name>
    <dbReference type="NCBI Taxonomy" id="504468"/>
    <lineage>
        <taxon>Bacteria</taxon>
        <taxon>Pseudomonadati</taxon>
        <taxon>Pseudomonadota</taxon>
        <taxon>Alphaproteobacteria</taxon>
        <taxon>Acetobacterales</taxon>
        <taxon>Acetobacteraceae</taxon>
        <taxon>Rhodovastum</taxon>
    </lineage>
</organism>
<gene>
    <name evidence="4" type="ORF">F1189_30375</name>
</gene>
<dbReference type="SUPFAM" id="SSF53474">
    <property type="entry name" value="alpha/beta-Hydrolases"/>
    <property type="match status" value="1"/>
</dbReference>
<evidence type="ECO:0000313" key="4">
    <source>
        <dbReference type="EMBL" id="KAA5608173.1"/>
    </source>
</evidence>
<sequence length="307" mass="32992">MSRAMRQPEDALPYRIHLPMTPFRASLRLAAGLLARHPRIEALNATIATTGLTVLRDLRYGPDPRHLFDVYRPAAAAGPLPVVVFLYGGAWQSGRRQDYAFVAAPLARRGMIVVVPDYRLFPQVRFPGFLEDAALAVAAVQRAAPGWGGDATRLFVAGHSAGAWLAAMLAVAPRWLAEAGGDRAALSGVVGLAGPYDFLPIQDEDIRAVFSSAPDLRLTQPVHHVDGRNPPLLLLHGAADRVCYPRNSLALATRVRAAGGRAEVRLYPGVGHIGIVLGFAPLFGFISPVASDLRRFVQSPVASFTCD</sequence>
<dbReference type="PANTHER" id="PTHR48081">
    <property type="entry name" value="AB HYDROLASE SUPERFAMILY PROTEIN C4A8.06C"/>
    <property type="match status" value="1"/>
</dbReference>
<dbReference type="Gene3D" id="3.40.50.1820">
    <property type="entry name" value="alpha/beta hydrolase"/>
    <property type="match status" value="1"/>
</dbReference>
<keyword evidence="2" id="KW-0472">Membrane</keyword>
<evidence type="ECO:0000313" key="5">
    <source>
        <dbReference type="Proteomes" id="UP000325255"/>
    </source>
</evidence>
<evidence type="ECO:0000256" key="2">
    <source>
        <dbReference type="SAM" id="Phobius"/>
    </source>
</evidence>
<evidence type="ECO:0000256" key="1">
    <source>
        <dbReference type="ARBA" id="ARBA00022801"/>
    </source>
</evidence>
<dbReference type="GO" id="GO:0016787">
    <property type="term" value="F:hydrolase activity"/>
    <property type="evidence" value="ECO:0007669"/>
    <property type="project" value="UniProtKB-KW"/>
</dbReference>
<dbReference type="Pfam" id="PF20434">
    <property type="entry name" value="BD-FAE"/>
    <property type="match status" value="1"/>
</dbReference>
<reference evidence="4 5" key="1">
    <citation type="submission" date="2019-09" db="EMBL/GenBank/DDBJ databases">
        <title>Genome sequence of Rhodovastum atsumiense, a diverse member of the Acetobacteraceae family of non-sulfur purple photosynthetic bacteria.</title>
        <authorList>
            <person name="Meyer T."/>
            <person name="Kyndt J."/>
        </authorList>
    </citation>
    <scope>NUCLEOTIDE SEQUENCE [LARGE SCALE GENOMIC DNA]</scope>
    <source>
        <strain evidence="4 5">DSM 21279</strain>
    </source>
</reference>
<feature type="transmembrane region" description="Helical" evidence="2">
    <location>
        <begin position="266"/>
        <end position="286"/>
    </location>
</feature>
<comment type="caution">
    <text evidence="4">The sequence shown here is derived from an EMBL/GenBank/DDBJ whole genome shotgun (WGS) entry which is preliminary data.</text>
</comment>
<dbReference type="InterPro" id="IPR050300">
    <property type="entry name" value="GDXG_lipolytic_enzyme"/>
</dbReference>
<feature type="domain" description="BD-FAE-like" evidence="3">
    <location>
        <begin position="69"/>
        <end position="253"/>
    </location>
</feature>
<dbReference type="AlphaFoldDB" id="A0A5M6IIS6"/>
<evidence type="ECO:0000259" key="3">
    <source>
        <dbReference type="Pfam" id="PF20434"/>
    </source>
</evidence>
<dbReference type="EMBL" id="VWPK01000100">
    <property type="protein sequence ID" value="KAA5608173.1"/>
    <property type="molecule type" value="Genomic_DNA"/>
</dbReference>
<dbReference type="InterPro" id="IPR029058">
    <property type="entry name" value="AB_hydrolase_fold"/>
</dbReference>
<keyword evidence="5" id="KW-1185">Reference proteome</keyword>
<keyword evidence="2" id="KW-0812">Transmembrane</keyword>
<name>A0A5M6IIS6_9PROT</name>
<dbReference type="OrthoDB" id="9771666at2"/>
<proteinExistence type="predicted"/>
<keyword evidence="2" id="KW-1133">Transmembrane helix</keyword>